<dbReference type="PANTHER" id="PTHR34700">
    <property type="entry name" value="POTASSIUM BINDING PROTEIN KBP"/>
    <property type="match status" value="1"/>
</dbReference>
<feature type="signal peptide" evidence="1">
    <location>
        <begin position="1"/>
        <end position="20"/>
    </location>
</feature>
<name>A0A4U1B8X8_9GAMM</name>
<dbReference type="AlphaFoldDB" id="A0A4U1B8X8"/>
<dbReference type="SMART" id="SM00257">
    <property type="entry name" value="LysM"/>
    <property type="match status" value="1"/>
</dbReference>
<evidence type="ECO:0000259" key="2">
    <source>
        <dbReference type="PROSITE" id="PS51782"/>
    </source>
</evidence>
<evidence type="ECO:0000313" key="3">
    <source>
        <dbReference type="EMBL" id="TKB46426.1"/>
    </source>
</evidence>
<dbReference type="OrthoDB" id="9765158at2"/>
<dbReference type="PROSITE" id="PS51782">
    <property type="entry name" value="LYSM"/>
    <property type="match status" value="1"/>
</dbReference>
<dbReference type="Proteomes" id="UP000307999">
    <property type="component" value="Unassembled WGS sequence"/>
</dbReference>
<dbReference type="CDD" id="cd00118">
    <property type="entry name" value="LysM"/>
    <property type="match status" value="1"/>
</dbReference>
<dbReference type="InterPro" id="IPR036779">
    <property type="entry name" value="LysM_dom_sf"/>
</dbReference>
<keyword evidence="4" id="KW-1185">Reference proteome</keyword>
<dbReference type="Gene3D" id="3.10.350.10">
    <property type="entry name" value="LysM domain"/>
    <property type="match status" value="1"/>
</dbReference>
<organism evidence="3 4">
    <name type="scientific">Thalassotalea mangrovi</name>
    <dbReference type="NCBI Taxonomy" id="2572245"/>
    <lineage>
        <taxon>Bacteria</taxon>
        <taxon>Pseudomonadati</taxon>
        <taxon>Pseudomonadota</taxon>
        <taxon>Gammaproteobacteria</taxon>
        <taxon>Alteromonadales</taxon>
        <taxon>Colwelliaceae</taxon>
        <taxon>Thalassotalea</taxon>
    </lineage>
</organism>
<comment type="caution">
    <text evidence="3">The sequence shown here is derived from an EMBL/GenBank/DDBJ whole genome shotgun (WGS) entry which is preliminary data.</text>
</comment>
<protein>
    <submittedName>
        <fullName evidence="3">LysM peptidoglycan-binding domain-containing protein</fullName>
    </submittedName>
</protein>
<dbReference type="PANTHER" id="PTHR34700:SF4">
    <property type="entry name" value="PHAGE-LIKE ELEMENT PBSX PROTEIN XKDP"/>
    <property type="match status" value="1"/>
</dbReference>
<proteinExistence type="predicted"/>
<dbReference type="InterPro" id="IPR018392">
    <property type="entry name" value="LysM"/>
</dbReference>
<dbReference type="SUPFAM" id="SSF54106">
    <property type="entry name" value="LysM domain"/>
    <property type="match status" value="1"/>
</dbReference>
<dbReference type="EMBL" id="SWDB01000009">
    <property type="protein sequence ID" value="TKB46426.1"/>
    <property type="molecule type" value="Genomic_DNA"/>
</dbReference>
<feature type="chain" id="PRO_5020363052" evidence="1">
    <location>
        <begin position="21"/>
        <end position="371"/>
    </location>
</feature>
<reference evidence="3 4" key="1">
    <citation type="submission" date="2019-04" db="EMBL/GenBank/DDBJ databases">
        <title>Thalassotalea guangxiensis sp. nov., isolated from sediment of the coastal wetland.</title>
        <authorList>
            <person name="Zheng S."/>
            <person name="Zhang D."/>
        </authorList>
    </citation>
    <scope>NUCLEOTIDE SEQUENCE [LARGE SCALE GENOMIC DNA]</scope>
    <source>
        <strain evidence="3 4">ZS-4</strain>
    </source>
</reference>
<evidence type="ECO:0000313" key="4">
    <source>
        <dbReference type="Proteomes" id="UP000307999"/>
    </source>
</evidence>
<sequence length="371" mass="41837">MLKKILITTFCILTSAMVLADQLSLKDDAPQTYVVKKGDTLWDISAMYLEEPWLWPKLWRWNPEINNPHLIYPGDKLRLTFDDQGQPVLVKDNAQSSGKPEYKWSPQIRKKMKDANPITILPLEELAPLLNYSNVLTKDILADAATVMGADEKYKSHVEGAILYAKGDLQAGKSYAIYKQGEPILDPETGDHLGYYAILAGTAKGLRDGNMANRIPASLMLENSRREIRAGDVILEVNTEQLLPAFYQMRLAEGKDVQAMFIRNHNNVREFGKLEIVLLNKGANANIQQGEIYAINRQSPDVLDTEDGPIYEEDASRWYRLTKGDDSEDRYEMPIENIGQLMVFKVQDKTSFAVVLATKKSVRISDTVTAP</sequence>
<dbReference type="InterPro" id="IPR052196">
    <property type="entry name" value="Bact_Kbp"/>
</dbReference>
<feature type="domain" description="LysM" evidence="2">
    <location>
        <begin position="31"/>
        <end position="79"/>
    </location>
</feature>
<evidence type="ECO:0000256" key="1">
    <source>
        <dbReference type="SAM" id="SignalP"/>
    </source>
</evidence>
<gene>
    <name evidence="3" type="ORF">E8M12_05055</name>
</gene>
<dbReference type="Pfam" id="PF01476">
    <property type="entry name" value="LysM"/>
    <property type="match status" value="1"/>
</dbReference>
<accession>A0A4U1B8X8</accession>
<keyword evidence="1" id="KW-0732">Signal</keyword>